<dbReference type="GO" id="GO:0004527">
    <property type="term" value="F:exonuclease activity"/>
    <property type="evidence" value="ECO:0007669"/>
    <property type="project" value="UniProtKB-KW"/>
</dbReference>
<dbReference type="InterPro" id="IPR013520">
    <property type="entry name" value="Ribonucl_H"/>
</dbReference>
<evidence type="ECO:0000256" key="1">
    <source>
        <dbReference type="ARBA" id="ARBA00012417"/>
    </source>
</evidence>
<dbReference type="NCBIfam" id="TIGR00573">
    <property type="entry name" value="dnaq"/>
    <property type="match status" value="1"/>
</dbReference>
<dbReference type="EMBL" id="CP137892">
    <property type="protein sequence ID" value="WPC05881.1"/>
    <property type="molecule type" value="Genomic_DNA"/>
</dbReference>
<keyword evidence="7" id="KW-0472">Membrane</keyword>
<gene>
    <name evidence="9" type="ORF">SBP02_03710</name>
</gene>
<keyword evidence="4 9" id="KW-0269">Exonuclease</keyword>
<dbReference type="CDD" id="cd06127">
    <property type="entry name" value="DEDDh"/>
    <property type="match status" value="1"/>
</dbReference>
<feature type="coiled-coil region" evidence="6">
    <location>
        <begin position="123"/>
        <end position="154"/>
    </location>
</feature>
<dbReference type="Pfam" id="PF08448">
    <property type="entry name" value="PAS_4"/>
    <property type="match status" value="1"/>
</dbReference>
<proteinExistence type="predicted"/>
<feature type="domain" description="Exonuclease" evidence="8">
    <location>
        <begin position="520"/>
        <end position="690"/>
    </location>
</feature>
<comment type="catalytic activity">
    <reaction evidence="5">
        <text>DNA(n) + a 2'-deoxyribonucleoside 5'-triphosphate = DNA(n+1) + diphosphate</text>
        <dbReference type="Rhea" id="RHEA:22508"/>
        <dbReference type="Rhea" id="RHEA-COMP:17339"/>
        <dbReference type="Rhea" id="RHEA-COMP:17340"/>
        <dbReference type="ChEBI" id="CHEBI:33019"/>
        <dbReference type="ChEBI" id="CHEBI:61560"/>
        <dbReference type="ChEBI" id="CHEBI:173112"/>
        <dbReference type="EC" id="2.7.7.7"/>
    </reaction>
</comment>
<organism evidence="9 10">
    <name type="scientific">Pseudomonas benzenivorans</name>
    <dbReference type="NCBI Taxonomy" id="556533"/>
    <lineage>
        <taxon>Bacteria</taxon>
        <taxon>Pseudomonadati</taxon>
        <taxon>Pseudomonadota</taxon>
        <taxon>Gammaproteobacteria</taxon>
        <taxon>Pseudomonadales</taxon>
        <taxon>Pseudomonadaceae</taxon>
        <taxon>Pseudomonas</taxon>
    </lineage>
</organism>
<dbReference type="InterPro" id="IPR035965">
    <property type="entry name" value="PAS-like_dom_sf"/>
</dbReference>
<evidence type="ECO:0000256" key="2">
    <source>
        <dbReference type="ARBA" id="ARBA00022722"/>
    </source>
</evidence>
<feature type="transmembrane region" description="Helical" evidence="7">
    <location>
        <begin position="7"/>
        <end position="30"/>
    </location>
</feature>
<dbReference type="InterPro" id="IPR013656">
    <property type="entry name" value="PAS_4"/>
</dbReference>
<dbReference type="PANTHER" id="PTHR30231">
    <property type="entry name" value="DNA POLYMERASE III SUBUNIT EPSILON"/>
    <property type="match status" value="1"/>
</dbReference>
<dbReference type="InterPro" id="IPR006054">
    <property type="entry name" value="DnaQ"/>
</dbReference>
<keyword evidence="3" id="KW-0418">Kinase</keyword>
<dbReference type="Gene3D" id="3.30.420.10">
    <property type="entry name" value="Ribonuclease H-like superfamily/Ribonuclease H"/>
    <property type="match status" value="1"/>
</dbReference>
<keyword evidence="7" id="KW-0812">Transmembrane</keyword>
<dbReference type="RefSeq" id="WP_318645067.1">
    <property type="nucleotide sequence ID" value="NZ_CP137892.1"/>
</dbReference>
<evidence type="ECO:0000256" key="4">
    <source>
        <dbReference type="ARBA" id="ARBA00022839"/>
    </source>
</evidence>
<evidence type="ECO:0000313" key="9">
    <source>
        <dbReference type="EMBL" id="WPC05881.1"/>
    </source>
</evidence>
<dbReference type="Gene3D" id="3.30.450.20">
    <property type="entry name" value="PAS domain"/>
    <property type="match status" value="1"/>
</dbReference>
<dbReference type="InterPro" id="IPR012337">
    <property type="entry name" value="RNaseH-like_sf"/>
</dbReference>
<dbReference type="SUPFAM" id="SSF53098">
    <property type="entry name" value="Ribonuclease H-like"/>
    <property type="match status" value="1"/>
</dbReference>
<evidence type="ECO:0000256" key="7">
    <source>
        <dbReference type="SAM" id="Phobius"/>
    </source>
</evidence>
<protein>
    <recommendedName>
        <fullName evidence="1">DNA-directed DNA polymerase</fullName>
        <ecNumber evidence="1">2.7.7.7</ecNumber>
    </recommendedName>
</protein>
<keyword evidence="10" id="KW-1185">Reference proteome</keyword>
<dbReference type="SMART" id="SM00479">
    <property type="entry name" value="EXOIII"/>
    <property type="match status" value="1"/>
</dbReference>
<dbReference type="PANTHER" id="PTHR30231:SF41">
    <property type="entry name" value="DNA POLYMERASE III SUBUNIT EPSILON"/>
    <property type="match status" value="1"/>
</dbReference>
<accession>A0ABZ0PXN8</accession>
<evidence type="ECO:0000256" key="5">
    <source>
        <dbReference type="ARBA" id="ARBA00049244"/>
    </source>
</evidence>
<keyword evidence="6" id="KW-0175">Coiled coil</keyword>
<evidence type="ECO:0000256" key="6">
    <source>
        <dbReference type="SAM" id="Coils"/>
    </source>
</evidence>
<evidence type="ECO:0000259" key="8">
    <source>
        <dbReference type="SMART" id="SM00479"/>
    </source>
</evidence>
<dbReference type="InterPro" id="IPR036397">
    <property type="entry name" value="RNaseH_sf"/>
</dbReference>
<dbReference type="SUPFAM" id="SSF55785">
    <property type="entry name" value="PYP-like sensor domain (PAS domain)"/>
    <property type="match status" value="1"/>
</dbReference>
<dbReference type="EC" id="2.7.7.7" evidence="1"/>
<dbReference type="Pfam" id="PF00929">
    <property type="entry name" value="RNase_T"/>
    <property type="match status" value="1"/>
</dbReference>
<keyword evidence="4 9" id="KW-0378">Hydrolase</keyword>
<keyword evidence="3" id="KW-0808">Transferase</keyword>
<dbReference type="Proteomes" id="UP001305928">
    <property type="component" value="Chromosome"/>
</dbReference>
<dbReference type="SUPFAM" id="SSF55874">
    <property type="entry name" value="ATPase domain of HSP90 chaperone/DNA topoisomerase II/histidine kinase"/>
    <property type="match status" value="1"/>
</dbReference>
<reference evidence="9 10" key="1">
    <citation type="submission" date="2023-11" db="EMBL/GenBank/DDBJ databases">
        <title>Complete genome of Pseudomonas benzenivorans BA3361.</title>
        <authorList>
            <person name="Shin S.Y."/>
            <person name="Song J."/>
            <person name="Kang H."/>
        </authorList>
    </citation>
    <scope>NUCLEOTIDE SEQUENCE [LARGE SCALE GENOMIC DNA]</scope>
    <source>
        <strain evidence="9 10">HNIBRBA3361</strain>
    </source>
</reference>
<dbReference type="InterPro" id="IPR036890">
    <property type="entry name" value="HATPase_C_sf"/>
</dbReference>
<sequence>MSPRLRFVAWLAGLVGLLMVLLGLVGAALWSDLEPAERAALAALVEGRGALLVVLGVLLLVPFAVLLRLALQAYPEAAARLTEEVGIIHRVNPGHRIQPGGARAMRRLARALNAFAESHGAVQEEVRQRIEEANAHLEQEKNRLAALMSELAQSVLVCNREGRILLYNSRASLLLEPSDTQVGGAPVGLGRSIFAILDRRLIGHALERVRRRLEQRSPRPVATFVAARGTQLLRSQMVPLQGGEGELIGFVLILEDITRAVQLNSRRDALMLQLTEGSRGALANIRAAAETLQQYPEMDAERRQRFGAVILDEAQRLSRQLEQSLARHADILRPQWPLEDMLAGDLLLALQRNFAAVLDVTAHYAGNAPPLWLCLDSYSLVQAMTQLMGALASACAVREVELELAEEDGFARLGLCWQGAPLEPELLHEWEERPFSLGGDDPGAATLREVLERHGGELWCRSDRATGASRLCLQLPIIEPEPAEARAEPSQGRPVYYDFDLFSQPGQTPELDERPLVELAYTVFDTETTGLAPSEGDEIISIGAVRIVNGHLLKQECFEQLIDPHRSIPRESQQVHGLTPELLTGQPSIAQVLPLFQRFAEDTVLVAHNAAFDMRFLQLKEAQTGIRFIQPVLDTLLLSALAHPGHTADEHRLEQIAARLGVQVIDRHTALGDAMVTGEVFLRLIPLLAERGIHTLRQAREASQKTIYAKLEY</sequence>
<evidence type="ECO:0000313" key="10">
    <source>
        <dbReference type="Proteomes" id="UP001305928"/>
    </source>
</evidence>
<name>A0ABZ0PXN8_9PSED</name>
<evidence type="ECO:0000256" key="3">
    <source>
        <dbReference type="ARBA" id="ARBA00022777"/>
    </source>
</evidence>
<keyword evidence="7" id="KW-1133">Transmembrane helix</keyword>
<keyword evidence="2" id="KW-0540">Nuclease</keyword>
<feature type="transmembrane region" description="Helical" evidence="7">
    <location>
        <begin position="50"/>
        <end position="71"/>
    </location>
</feature>